<reference evidence="3" key="2">
    <citation type="journal article" date="2018" name="BMC Genomics">
        <title>Genomic insights into host adaptation between the wheat stripe rust pathogen (Puccinia striiformis f. sp. tritici) and the barley stripe rust pathogen (Puccinia striiformis f. sp. hordei).</title>
        <authorList>
            <person name="Xia C."/>
            <person name="Wang M."/>
            <person name="Yin C."/>
            <person name="Cornejo O.E."/>
            <person name="Hulbert S.H."/>
            <person name="Chen X."/>
        </authorList>
    </citation>
    <scope>NUCLEOTIDE SEQUENCE [LARGE SCALE GENOMIC DNA]</scope>
    <source>
        <strain evidence="3">93TX-2</strain>
    </source>
</reference>
<feature type="region of interest" description="Disordered" evidence="1">
    <location>
        <begin position="194"/>
        <end position="217"/>
    </location>
</feature>
<dbReference type="AlphaFoldDB" id="A0A2S4UA75"/>
<evidence type="ECO:0000313" key="3">
    <source>
        <dbReference type="Proteomes" id="UP000238274"/>
    </source>
</evidence>
<gene>
    <name evidence="2" type="ORF">PSHT_16363</name>
</gene>
<protein>
    <submittedName>
        <fullName evidence="2">Uncharacterized protein</fullName>
    </submittedName>
</protein>
<comment type="caution">
    <text evidence="2">The sequence shown here is derived from an EMBL/GenBank/DDBJ whole genome shotgun (WGS) entry which is preliminary data.</text>
</comment>
<dbReference type="OrthoDB" id="2502883at2759"/>
<name>A0A2S4UA75_9BASI</name>
<dbReference type="VEuPathDB" id="FungiDB:PSTT_01592"/>
<proteinExistence type="predicted"/>
<dbReference type="Proteomes" id="UP000238274">
    <property type="component" value="Unassembled WGS sequence"/>
</dbReference>
<feature type="region of interest" description="Disordered" evidence="1">
    <location>
        <begin position="290"/>
        <end position="316"/>
    </location>
</feature>
<dbReference type="EMBL" id="PKSM01000514">
    <property type="protein sequence ID" value="POV94198.1"/>
    <property type="molecule type" value="Genomic_DNA"/>
</dbReference>
<evidence type="ECO:0000313" key="2">
    <source>
        <dbReference type="EMBL" id="POV94198.1"/>
    </source>
</evidence>
<keyword evidence="3" id="KW-1185">Reference proteome</keyword>
<reference evidence="2 3" key="1">
    <citation type="submission" date="2017-12" db="EMBL/GenBank/DDBJ databases">
        <title>Gene loss provides genomic basis for host adaptation in cereal stripe rust fungi.</title>
        <authorList>
            <person name="Xia C."/>
        </authorList>
    </citation>
    <scope>NUCLEOTIDE SEQUENCE [LARGE SCALE GENOMIC DNA]</scope>
    <source>
        <strain evidence="2 3">93TX-2</strain>
    </source>
</reference>
<dbReference type="VEuPathDB" id="FungiDB:PSHT_16363"/>
<organism evidence="2 3">
    <name type="scientific">Puccinia striiformis</name>
    <dbReference type="NCBI Taxonomy" id="27350"/>
    <lineage>
        <taxon>Eukaryota</taxon>
        <taxon>Fungi</taxon>
        <taxon>Dikarya</taxon>
        <taxon>Basidiomycota</taxon>
        <taxon>Pucciniomycotina</taxon>
        <taxon>Pucciniomycetes</taxon>
        <taxon>Pucciniales</taxon>
        <taxon>Pucciniaceae</taxon>
        <taxon>Puccinia</taxon>
    </lineage>
</organism>
<accession>A0A2S4UA75</accession>
<evidence type="ECO:0000256" key="1">
    <source>
        <dbReference type="SAM" id="MobiDB-lite"/>
    </source>
</evidence>
<reference evidence="3" key="3">
    <citation type="journal article" date="2018" name="Mol. Plant Microbe Interact.">
        <title>Genome sequence resources for the wheat stripe rust pathogen (Puccinia striiformis f. sp. tritici) and the barley stripe rust pathogen (Puccinia striiformis f. sp. hordei).</title>
        <authorList>
            <person name="Xia C."/>
            <person name="Wang M."/>
            <person name="Yin C."/>
            <person name="Cornejo O.E."/>
            <person name="Hulbert S.H."/>
            <person name="Chen X."/>
        </authorList>
    </citation>
    <scope>NUCLEOTIDE SEQUENCE [LARGE SCALE GENOMIC DNA]</scope>
    <source>
        <strain evidence="3">93TX-2</strain>
    </source>
</reference>
<sequence>MSSRGYDLFGRENPPAGYHTDSENYRIHGIGPEPVDPKPQIIRCITSFLVHFPKKGPRAGYTPVKPKEDFVIEITAGAITFDAFRKLVADECNKKRGGAGQLIRDACEVGSPAVEWKVGLKFRTAPQWNKTAKPTPKINDEAGFAAWVQVIIDHGKDETESSLQVIMENLAVAAKESQTDAALKAHNLAQNAARHANSSRRLGLSEHPDQATTAGKFDDRNVIANEILRIYKPNVNYDRKIPVFLHPSDPTRFILLTEATVQKWAQAIKEPGSLVTIFSPPNSFKYEQVSTTKRRRINDDHSPRGHSPPAEFDPSPVIEPNSALVADYIKFVKIPLDQQDNVIQILAERGVTHPKMLLSKTITPERMLGWGLIDGFVTQLCDNIARV</sequence>